<feature type="region of interest" description="Disordered" evidence="1">
    <location>
        <begin position="1"/>
        <end position="41"/>
    </location>
</feature>
<feature type="compositionally biased region" description="Basic and acidic residues" evidence="1">
    <location>
        <begin position="192"/>
        <end position="202"/>
    </location>
</feature>
<organism evidence="2 3">
    <name type="scientific">Plectosphaerella plurivora</name>
    <dbReference type="NCBI Taxonomy" id="936078"/>
    <lineage>
        <taxon>Eukaryota</taxon>
        <taxon>Fungi</taxon>
        <taxon>Dikarya</taxon>
        <taxon>Ascomycota</taxon>
        <taxon>Pezizomycotina</taxon>
        <taxon>Sordariomycetes</taxon>
        <taxon>Hypocreomycetidae</taxon>
        <taxon>Glomerellales</taxon>
        <taxon>Plectosphaerellaceae</taxon>
        <taxon>Plectosphaerella</taxon>
    </lineage>
</organism>
<feature type="compositionally biased region" description="Polar residues" evidence="1">
    <location>
        <begin position="229"/>
        <end position="238"/>
    </location>
</feature>
<feature type="compositionally biased region" description="Polar residues" evidence="1">
    <location>
        <begin position="1"/>
        <end position="15"/>
    </location>
</feature>
<dbReference type="Proteomes" id="UP000770015">
    <property type="component" value="Unassembled WGS sequence"/>
</dbReference>
<reference evidence="2" key="1">
    <citation type="journal article" date="2021" name="Nat. Commun.">
        <title>Genetic determinants of endophytism in the Arabidopsis root mycobiome.</title>
        <authorList>
            <person name="Mesny F."/>
            <person name="Miyauchi S."/>
            <person name="Thiergart T."/>
            <person name="Pickel B."/>
            <person name="Atanasova L."/>
            <person name="Karlsson M."/>
            <person name="Huettel B."/>
            <person name="Barry K.W."/>
            <person name="Haridas S."/>
            <person name="Chen C."/>
            <person name="Bauer D."/>
            <person name="Andreopoulos W."/>
            <person name="Pangilinan J."/>
            <person name="LaButti K."/>
            <person name="Riley R."/>
            <person name="Lipzen A."/>
            <person name="Clum A."/>
            <person name="Drula E."/>
            <person name="Henrissat B."/>
            <person name="Kohler A."/>
            <person name="Grigoriev I.V."/>
            <person name="Martin F.M."/>
            <person name="Hacquard S."/>
        </authorList>
    </citation>
    <scope>NUCLEOTIDE SEQUENCE</scope>
    <source>
        <strain evidence="2">MPI-SDFR-AT-0117</strain>
    </source>
</reference>
<accession>A0A9P8V582</accession>
<gene>
    <name evidence="2" type="ORF">F5X68DRAFT_26586</name>
</gene>
<name>A0A9P8V582_9PEZI</name>
<proteinExistence type="predicted"/>
<feature type="region of interest" description="Disordered" evidence="1">
    <location>
        <begin position="227"/>
        <end position="247"/>
    </location>
</feature>
<feature type="region of interest" description="Disordered" evidence="1">
    <location>
        <begin position="192"/>
        <end position="212"/>
    </location>
</feature>
<comment type="caution">
    <text evidence="2">The sequence shown here is derived from an EMBL/GenBank/DDBJ whole genome shotgun (WGS) entry which is preliminary data.</text>
</comment>
<dbReference type="AlphaFoldDB" id="A0A9P8V582"/>
<evidence type="ECO:0000256" key="1">
    <source>
        <dbReference type="SAM" id="MobiDB-lite"/>
    </source>
</evidence>
<dbReference type="Pfam" id="PF20354">
    <property type="entry name" value="DUF6649"/>
    <property type="match status" value="1"/>
</dbReference>
<dbReference type="InterPro" id="IPR046591">
    <property type="entry name" value="DUF6649"/>
</dbReference>
<evidence type="ECO:0000313" key="2">
    <source>
        <dbReference type="EMBL" id="KAH6681108.1"/>
    </source>
</evidence>
<feature type="region of interest" description="Disordered" evidence="1">
    <location>
        <begin position="61"/>
        <end position="91"/>
    </location>
</feature>
<protein>
    <submittedName>
        <fullName evidence="2">Uncharacterized protein</fullName>
    </submittedName>
</protein>
<dbReference type="EMBL" id="JAGSXJ010000019">
    <property type="protein sequence ID" value="KAH6681108.1"/>
    <property type="molecule type" value="Genomic_DNA"/>
</dbReference>
<keyword evidence="3" id="KW-1185">Reference proteome</keyword>
<sequence length="247" mass="27270">MLLQSPAHTTTNTAQQHRHPDTTTQPATRGKRKAESQDNERLHKRLSLLNLEQNGQKLYVPVETPTPSTTLAAPPSPPGASNGTQSQPLDDMQVDDTKHKVYIYSLDDELSSSDSEPDDGRLVFLPDIERHLRRHRMHLPPATPPIPRPVPVSPEGELAGMQVVLYREPASISVPAEQDSVRKAIIETRARTRERQRRERAGGEAVEMPPRVDPSIIAAASRTAPFQAGATSFAQPLQPQDDAMDLD</sequence>
<dbReference type="OrthoDB" id="5345504at2759"/>
<evidence type="ECO:0000313" key="3">
    <source>
        <dbReference type="Proteomes" id="UP000770015"/>
    </source>
</evidence>